<dbReference type="GO" id="GO:0016020">
    <property type="term" value="C:membrane"/>
    <property type="evidence" value="ECO:0007669"/>
    <property type="project" value="UniProtKB-SubCell"/>
</dbReference>
<evidence type="ECO:0000313" key="8">
    <source>
        <dbReference type="Proteomes" id="UP000251889"/>
    </source>
</evidence>
<feature type="domain" description="Major facilitator superfamily (MFS) profile" evidence="6">
    <location>
        <begin position="1"/>
        <end position="360"/>
    </location>
</feature>
<dbReference type="PROSITE" id="PS50850">
    <property type="entry name" value="MFS"/>
    <property type="match status" value="1"/>
</dbReference>
<comment type="caution">
    <text evidence="7">The sequence shown here is derived from an EMBL/GenBank/DDBJ whole genome shotgun (WGS) entry which is preliminary data.</text>
</comment>
<feature type="transmembrane region" description="Helical" evidence="5">
    <location>
        <begin position="304"/>
        <end position="327"/>
    </location>
</feature>
<evidence type="ECO:0000256" key="5">
    <source>
        <dbReference type="SAM" id="Phobius"/>
    </source>
</evidence>
<feature type="transmembrane region" description="Helical" evidence="5">
    <location>
        <begin position="177"/>
        <end position="198"/>
    </location>
</feature>
<feature type="transmembrane region" description="Helical" evidence="5">
    <location>
        <begin position="49"/>
        <end position="67"/>
    </location>
</feature>
<feature type="transmembrane region" description="Helical" evidence="5">
    <location>
        <begin position="246"/>
        <end position="264"/>
    </location>
</feature>
<dbReference type="EMBL" id="QMFY01000013">
    <property type="protein sequence ID" value="RAV99065.1"/>
    <property type="molecule type" value="Genomic_DNA"/>
</dbReference>
<dbReference type="InterPro" id="IPR020846">
    <property type="entry name" value="MFS_dom"/>
</dbReference>
<dbReference type="PANTHER" id="PTHR23531">
    <property type="entry name" value="QUINOLENE RESISTANCE PROTEIN NORA"/>
    <property type="match status" value="1"/>
</dbReference>
<dbReference type="InterPro" id="IPR001958">
    <property type="entry name" value="Tet-R_TetA/multi-R_MdtG-like"/>
</dbReference>
<feature type="transmembrane region" description="Helical" evidence="5">
    <location>
        <begin position="218"/>
        <end position="234"/>
    </location>
</feature>
<evidence type="ECO:0000313" key="7">
    <source>
        <dbReference type="EMBL" id="RAV99065.1"/>
    </source>
</evidence>
<dbReference type="Proteomes" id="UP000251889">
    <property type="component" value="Unassembled WGS sequence"/>
</dbReference>
<evidence type="ECO:0000256" key="2">
    <source>
        <dbReference type="ARBA" id="ARBA00022692"/>
    </source>
</evidence>
<accession>A0A364XYJ6</accession>
<evidence type="ECO:0000256" key="1">
    <source>
        <dbReference type="ARBA" id="ARBA00004141"/>
    </source>
</evidence>
<dbReference type="InterPro" id="IPR052714">
    <property type="entry name" value="MFS_Exporter"/>
</dbReference>
<dbReference type="AlphaFoldDB" id="A0A364XYJ6"/>
<protein>
    <submittedName>
        <fullName evidence="7">MFS transporter</fullName>
    </submittedName>
</protein>
<dbReference type="InterPro" id="IPR004896">
    <property type="entry name" value="PucC-rel"/>
</dbReference>
<evidence type="ECO:0000256" key="4">
    <source>
        <dbReference type="ARBA" id="ARBA00023136"/>
    </source>
</evidence>
<dbReference type="SUPFAM" id="SSF103473">
    <property type="entry name" value="MFS general substrate transporter"/>
    <property type="match status" value="1"/>
</dbReference>
<keyword evidence="4 5" id="KW-0472">Membrane</keyword>
<evidence type="ECO:0000256" key="3">
    <source>
        <dbReference type="ARBA" id="ARBA00022989"/>
    </source>
</evidence>
<feature type="transmembrane region" description="Helical" evidence="5">
    <location>
        <begin position="73"/>
        <end position="96"/>
    </location>
</feature>
<dbReference type="Gene3D" id="1.20.1250.20">
    <property type="entry name" value="MFS general substrate transporter like domains"/>
    <property type="match status" value="1"/>
</dbReference>
<feature type="transmembrane region" description="Helical" evidence="5">
    <location>
        <begin position="333"/>
        <end position="353"/>
    </location>
</feature>
<dbReference type="InterPro" id="IPR036259">
    <property type="entry name" value="MFS_trans_sf"/>
</dbReference>
<evidence type="ECO:0000259" key="6">
    <source>
        <dbReference type="PROSITE" id="PS50850"/>
    </source>
</evidence>
<organism evidence="7 8">
    <name type="scientific">Pseudochryseolinea flava</name>
    <dbReference type="NCBI Taxonomy" id="2059302"/>
    <lineage>
        <taxon>Bacteria</taxon>
        <taxon>Pseudomonadati</taxon>
        <taxon>Bacteroidota</taxon>
        <taxon>Cytophagia</taxon>
        <taxon>Cytophagales</taxon>
        <taxon>Fulvivirgaceae</taxon>
        <taxon>Pseudochryseolinea</taxon>
    </lineage>
</organism>
<keyword evidence="3 5" id="KW-1133">Transmembrane helix</keyword>
<dbReference type="OrthoDB" id="9812221at2"/>
<reference evidence="7 8" key="1">
    <citation type="submission" date="2018-06" db="EMBL/GenBank/DDBJ databases">
        <title>Chryseolinea flavus sp. nov., a member of the phylum Bacteroidetes isolated from soil.</title>
        <authorList>
            <person name="Li Y."/>
            <person name="Wang J."/>
        </authorList>
    </citation>
    <scope>NUCLEOTIDE SEQUENCE [LARGE SCALE GENOMIC DNA]</scope>
    <source>
        <strain evidence="7 8">SDU1-6</strain>
    </source>
</reference>
<dbReference type="Pfam" id="PF07690">
    <property type="entry name" value="MFS_1"/>
    <property type="match status" value="1"/>
</dbReference>
<proteinExistence type="predicted"/>
<gene>
    <name evidence="7" type="ORF">DQQ10_20945</name>
</gene>
<keyword evidence="2 5" id="KW-0812">Transmembrane</keyword>
<dbReference type="GO" id="GO:0022857">
    <property type="term" value="F:transmembrane transporter activity"/>
    <property type="evidence" value="ECO:0007669"/>
    <property type="project" value="InterPro"/>
</dbReference>
<feature type="transmembrane region" description="Helical" evidence="5">
    <location>
        <begin position="135"/>
        <end position="156"/>
    </location>
</feature>
<feature type="transmembrane region" description="Helical" evidence="5">
    <location>
        <begin position="20"/>
        <end position="37"/>
    </location>
</feature>
<name>A0A364XYJ6_9BACT</name>
<dbReference type="Pfam" id="PF03209">
    <property type="entry name" value="PUCC"/>
    <property type="match status" value="1"/>
</dbReference>
<dbReference type="PRINTS" id="PR01035">
    <property type="entry name" value="TCRTETA"/>
</dbReference>
<dbReference type="InterPro" id="IPR011701">
    <property type="entry name" value="MFS"/>
</dbReference>
<sequence>MIIPKLPAYLSSMGGADYKGLIISAFTLTALLSRPFSGKLADTFGRVPVIIVGSVVCMICSLIYPLLTSVSGFVMLRLLHGFSTGFTPTGQAAYLADIIPAKQRGEAMGLLGTAGAVGMAGGAAVGGFIANEFGYHALFFTSSATALISIVVLMNLKESLLAKSHFHFRRLKTSAKDWLEPLVLIPCIVILLTCYAYGAMFTLLPDVGLALGVRNEGVLFSALILSSLAVRLMGGKASDRWGRIAVLRISTMVIVVSTAIIALASSTLLLFVGIVLYGFGQGATSPTLLAWATDLSDENFKARGIASLYIFMELGIGVGAFASGMLYNNTFDNLFPTFMVCSTLALCAFVVVVTRKPTQKLAT</sequence>
<comment type="subcellular location">
    <subcellularLocation>
        <location evidence="1">Membrane</location>
        <topology evidence="1">Multi-pass membrane protein</topology>
    </subcellularLocation>
</comment>
<feature type="transmembrane region" description="Helical" evidence="5">
    <location>
        <begin position="270"/>
        <end position="292"/>
    </location>
</feature>
<keyword evidence="8" id="KW-1185">Reference proteome</keyword>
<feature type="transmembrane region" description="Helical" evidence="5">
    <location>
        <begin position="108"/>
        <end position="129"/>
    </location>
</feature>
<dbReference type="CDD" id="cd17489">
    <property type="entry name" value="MFS_YfcJ_like"/>
    <property type="match status" value="1"/>
</dbReference>
<dbReference type="PANTHER" id="PTHR23531:SF1">
    <property type="entry name" value="QUINOLENE RESISTANCE PROTEIN NORA"/>
    <property type="match status" value="1"/>
</dbReference>